<feature type="non-terminal residue" evidence="7">
    <location>
        <position position="1"/>
    </location>
</feature>
<dbReference type="EMBL" id="DROK01000125">
    <property type="protein sequence ID" value="HHI97028.1"/>
    <property type="molecule type" value="Genomic_DNA"/>
</dbReference>
<dbReference type="SMART" id="SM00962">
    <property type="entry name" value="SRP54"/>
    <property type="match status" value="1"/>
</dbReference>
<dbReference type="Proteomes" id="UP000886101">
    <property type="component" value="Unassembled WGS sequence"/>
</dbReference>
<evidence type="ECO:0000256" key="2">
    <source>
        <dbReference type="ARBA" id="ARBA00008531"/>
    </source>
</evidence>
<evidence type="ECO:0000259" key="6">
    <source>
        <dbReference type="SMART" id="SM00962"/>
    </source>
</evidence>
<evidence type="ECO:0000256" key="5">
    <source>
        <dbReference type="ARBA" id="ARBA00023136"/>
    </source>
</evidence>
<comment type="caution">
    <text evidence="7">The sequence shown here is derived from an EMBL/GenBank/DDBJ whole genome shotgun (WGS) entry which is preliminary data.</text>
</comment>
<dbReference type="GO" id="GO:0003924">
    <property type="term" value="F:GTPase activity"/>
    <property type="evidence" value="ECO:0007669"/>
    <property type="project" value="TreeGrafter"/>
</dbReference>
<comment type="similarity">
    <text evidence="2">Belongs to the GTP-binding SRP family.</text>
</comment>
<keyword evidence="5" id="KW-0472">Membrane</keyword>
<dbReference type="Gene3D" id="1.20.120.1380">
    <property type="entry name" value="Flagellar FlhF biosynthesis protein, N domain"/>
    <property type="match status" value="1"/>
</dbReference>
<protein>
    <recommendedName>
        <fullName evidence="6">SRP54-type proteins GTP-binding domain-containing protein</fullName>
    </recommendedName>
</protein>
<comment type="subcellular location">
    <subcellularLocation>
        <location evidence="1">Cell membrane</location>
        <topology evidence="1">Peripheral membrane protein</topology>
        <orientation evidence="1">Cytoplasmic side</orientation>
    </subcellularLocation>
</comment>
<dbReference type="AlphaFoldDB" id="A0A7V5NZR2"/>
<feature type="domain" description="SRP54-type proteins GTP-binding" evidence="6">
    <location>
        <begin position="81"/>
        <end position="268"/>
    </location>
</feature>
<dbReference type="SUPFAM" id="SSF52540">
    <property type="entry name" value="P-loop containing nucleoside triphosphate hydrolases"/>
    <property type="match status" value="1"/>
</dbReference>
<evidence type="ECO:0000256" key="3">
    <source>
        <dbReference type="ARBA" id="ARBA00022741"/>
    </source>
</evidence>
<sequence>LPPRREGFSLVLRELEELKALLKGLEASMAPRSSFFELLMHQGVPPLVLKNFSANGDFNKEGFLKQLKARVTQRVDTAKLAKVLVYFGPAGVGKTTSLVKLAARLRFNGHKVALLSLDTVRVGAREQISRFAELLDLPLRFSRPEEFGPTLKELASWDYVLVDTPALSPSFSEKNLRELAETSPRVSLSLVLRACEAPQNVFSLWQRLKVLPVASLVLTHVEAMGCGGPLFWLFLPGLPPVRFLSTGDRVPEDFEQATPKRLMGLLLHNLEMEESYVV</sequence>
<keyword evidence="3" id="KW-0547">Nucleotide-binding</keyword>
<evidence type="ECO:0000256" key="1">
    <source>
        <dbReference type="ARBA" id="ARBA00004413"/>
    </source>
</evidence>
<dbReference type="GO" id="GO:0005886">
    <property type="term" value="C:plasma membrane"/>
    <property type="evidence" value="ECO:0007669"/>
    <property type="project" value="UniProtKB-SubCell"/>
</dbReference>
<dbReference type="GO" id="GO:0005047">
    <property type="term" value="F:signal recognition particle binding"/>
    <property type="evidence" value="ECO:0007669"/>
    <property type="project" value="TreeGrafter"/>
</dbReference>
<reference evidence="7" key="1">
    <citation type="journal article" date="2020" name="mSystems">
        <title>Genome- and Community-Level Interaction Insights into Carbon Utilization and Element Cycling Functions of Hydrothermarchaeota in Hydrothermal Sediment.</title>
        <authorList>
            <person name="Zhou Z."/>
            <person name="Liu Y."/>
            <person name="Xu W."/>
            <person name="Pan J."/>
            <person name="Luo Z.H."/>
            <person name="Li M."/>
        </authorList>
    </citation>
    <scope>NUCLEOTIDE SEQUENCE [LARGE SCALE GENOMIC DNA]</scope>
    <source>
        <strain evidence="7">HyVt-533</strain>
    </source>
</reference>
<gene>
    <name evidence="7" type="ORF">ENJ96_04175</name>
</gene>
<accession>A0A7V5NZR2</accession>
<evidence type="ECO:0000256" key="4">
    <source>
        <dbReference type="ARBA" id="ARBA00023134"/>
    </source>
</evidence>
<keyword evidence="4" id="KW-0342">GTP-binding</keyword>
<dbReference type="GO" id="GO:0005525">
    <property type="term" value="F:GTP binding"/>
    <property type="evidence" value="ECO:0007669"/>
    <property type="project" value="UniProtKB-KW"/>
</dbReference>
<dbReference type="GO" id="GO:0006614">
    <property type="term" value="P:SRP-dependent cotranslational protein targeting to membrane"/>
    <property type="evidence" value="ECO:0007669"/>
    <property type="project" value="InterPro"/>
</dbReference>
<organism evidence="7">
    <name type="scientific">Thermodesulfatator atlanticus</name>
    <dbReference type="NCBI Taxonomy" id="501497"/>
    <lineage>
        <taxon>Bacteria</taxon>
        <taxon>Pseudomonadati</taxon>
        <taxon>Thermodesulfobacteriota</taxon>
        <taxon>Thermodesulfobacteria</taxon>
        <taxon>Thermodesulfobacteriales</taxon>
        <taxon>Thermodesulfatatoraceae</taxon>
        <taxon>Thermodesulfatator</taxon>
    </lineage>
</organism>
<dbReference type="PANTHER" id="PTHR43134">
    <property type="entry name" value="SIGNAL RECOGNITION PARTICLE RECEPTOR SUBUNIT ALPHA"/>
    <property type="match status" value="1"/>
</dbReference>
<dbReference type="Gene3D" id="3.40.50.300">
    <property type="entry name" value="P-loop containing nucleotide triphosphate hydrolases"/>
    <property type="match status" value="1"/>
</dbReference>
<dbReference type="PANTHER" id="PTHR43134:SF3">
    <property type="entry name" value="FLAGELLAR BIOSYNTHESIS PROTEIN FLHF"/>
    <property type="match status" value="1"/>
</dbReference>
<name>A0A7V5NZR2_9BACT</name>
<dbReference type="InterPro" id="IPR027417">
    <property type="entry name" value="P-loop_NTPase"/>
</dbReference>
<proteinExistence type="inferred from homology"/>
<evidence type="ECO:0000313" key="7">
    <source>
        <dbReference type="EMBL" id="HHI97028.1"/>
    </source>
</evidence>
<dbReference type="InterPro" id="IPR000897">
    <property type="entry name" value="SRP54_GTPase_dom"/>
</dbReference>
<dbReference type="Pfam" id="PF00448">
    <property type="entry name" value="SRP54"/>
    <property type="match status" value="1"/>
</dbReference>